<sequence length="197" mass="23803">MNELLFHNLHLPYEVRTFDIPKVGIKRFDNKYLVYDVLIDKQTILRHYSFKEYWFEINISFDMDGEFLQELDKETNFVWSYNFDICSPFFVEKGQVYNVDLMLDVLVRSDGSNYLIKDEEEFLEGYEMNWFSEYEKINALESCNKLVSIINEYRLRSFLEEIYPFQGLNQSGLQPKLKKSKLMNDSILEKNKRMSFY</sequence>
<dbReference type="Proteomes" id="UP001203665">
    <property type="component" value="Unassembled WGS sequence"/>
</dbReference>
<feature type="domain" description="DUF402" evidence="1">
    <location>
        <begin position="51"/>
        <end position="152"/>
    </location>
</feature>
<reference evidence="2" key="1">
    <citation type="submission" date="2022-06" db="EMBL/GenBank/DDBJ databases">
        <title>Alkalicoccobacillus porphyridii sp. nov., isolated from a marine red alga, Porphyridium purpureum and reclassification of Shouchella plakortidis and Shouchella gibsonii as Alkalicoccobacillus plakortidis comb. nov. and Alkalicoccobacillus gibsonii comb. nov.</title>
        <authorList>
            <person name="Kim K.H."/>
            <person name="Lee J.K."/>
            <person name="Han D.M."/>
            <person name="Baek J.H."/>
            <person name="Jeon C.O."/>
        </authorList>
    </citation>
    <scope>NUCLEOTIDE SEQUENCE</scope>
    <source>
        <strain evidence="2">DSM 19153</strain>
    </source>
</reference>
<evidence type="ECO:0000313" key="3">
    <source>
        <dbReference type="Proteomes" id="UP001203665"/>
    </source>
</evidence>
<evidence type="ECO:0000259" key="1">
    <source>
        <dbReference type="Pfam" id="PF04167"/>
    </source>
</evidence>
<organism evidence="2 3">
    <name type="scientific">Alkalicoccobacillus plakortidis</name>
    <dbReference type="NCBI Taxonomy" id="444060"/>
    <lineage>
        <taxon>Bacteria</taxon>
        <taxon>Bacillati</taxon>
        <taxon>Bacillota</taxon>
        <taxon>Bacilli</taxon>
        <taxon>Bacillales</taxon>
        <taxon>Bacillaceae</taxon>
        <taxon>Alkalicoccobacillus</taxon>
    </lineage>
</organism>
<name>A0ABT0XGB2_9BACI</name>
<dbReference type="Pfam" id="PF04167">
    <property type="entry name" value="DUF402"/>
    <property type="match status" value="1"/>
</dbReference>
<dbReference type="EMBL" id="JAMQJY010000001">
    <property type="protein sequence ID" value="MCM2674932.1"/>
    <property type="molecule type" value="Genomic_DNA"/>
</dbReference>
<dbReference type="InterPro" id="IPR035930">
    <property type="entry name" value="FomD-like_sf"/>
</dbReference>
<keyword evidence="3" id="KW-1185">Reference proteome</keyword>
<gene>
    <name evidence="2" type="ORF">NDM98_05090</name>
</gene>
<dbReference type="Gene3D" id="2.40.380.10">
    <property type="entry name" value="FomD-like"/>
    <property type="match status" value="1"/>
</dbReference>
<protein>
    <submittedName>
        <fullName evidence="2">DUF402 domain-containing protein</fullName>
    </submittedName>
</protein>
<dbReference type="InterPro" id="IPR007295">
    <property type="entry name" value="DUF402"/>
</dbReference>
<dbReference type="RefSeq" id="WP_251605077.1">
    <property type="nucleotide sequence ID" value="NZ_JAMQJY010000001.1"/>
</dbReference>
<dbReference type="SUPFAM" id="SSF159234">
    <property type="entry name" value="FomD-like"/>
    <property type="match status" value="1"/>
</dbReference>
<proteinExistence type="predicted"/>
<accession>A0ABT0XGB2</accession>
<evidence type="ECO:0000313" key="2">
    <source>
        <dbReference type="EMBL" id="MCM2674932.1"/>
    </source>
</evidence>
<comment type="caution">
    <text evidence="2">The sequence shown here is derived from an EMBL/GenBank/DDBJ whole genome shotgun (WGS) entry which is preliminary data.</text>
</comment>